<dbReference type="GO" id="GO:0005737">
    <property type="term" value="C:cytoplasm"/>
    <property type="evidence" value="ECO:0007669"/>
    <property type="project" value="TreeGrafter"/>
</dbReference>
<dbReference type="PANTHER" id="PTHR10953:SF102">
    <property type="entry name" value="ADENYLYLTRANSFERASE AND SULFURTRANSFERASE MOCS3"/>
    <property type="match status" value="1"/>
</dbReference>
<dbReference type="GO" id="GO:0016779">
    <property type="term" value="F:nucleotidyltransferase activity"/>
    <property type="evidence" value="ECO:0007669"/>
    <property type="project" value="UniProtKB-KW"/>
</dbReference>
<dbReference type="InterPro" id="IPR035985">
    <property type="entry name" value="Ubiquitin-activating_enz"/>
</dbReference>
<protein>
    <submittedName>
        <fullName evidence="2">Molybdopterin or thiamine biosynthesis adenylyltransferase</fullName>
    </submittedName>
</protein>
<accession>A0A1H7LQH1</accession>
<dbReference type="GO" id="GO:0008641">
    <property type="term" value="F:ubiquitin-like modifier activating enzyme activity"/>
    <property type="evidence" value="ECO:0007669"/>
    <property type="project" value="InterPro"/>
</dbReference>
<keyword evidence="3" id="KW-1185">Reference proteome</keyword>
<dbReference type="GO" id="GO:0004792">
    <property type="term" value="F:thiosulfate-cyanide sulfurtransferase activity"/>
    <property type="evidence" value="ECO:0007669"/>
    <property type="project" value="TreeGrafter"/>
</dbReference>
<dbReference type="Gene3D" id="3.40.50.720">
    <property type="entry name" value="NAD(P)-binding Rossmann-like Domain"/>
    <property type="match status" value="1"/>
</dbReference>
<dbReference type="AlphaFoldDB" id="A0A1H7LQH1"/>
<sequence>MRLPRVKPGHEPFRTGPRTVRVGGDVYGVAAEITDPDGLAWAALTAMDGSRTAEDVVAAVLEAVPGATAARARAVVRALVASGHVEDAAAPPPPELSAPELDRYSRTQAYYRHVDRTPREHGWHAQLALRRSSVLVVGLGGTGGHAAWALTAAGVGRLHCVDADVVELSNLSRQVLYDERDVGRPKAEAALDRLRPVNSGVELTGERRRVTGPGDLAALAADHDVLALCADEPGGPDGIRAWADRTGKPWVGGGYHGPLVTVGVFAPGGPCHACLAAGEAERVGSAPSGPRGAGATPASAGLSGLLTAQAVLTLLTGTPPLEPGYVHGLNLLAPGAPVYARHPPRPGCGTCRAP</sequence>
<name>A0A1H7LQH1_9ACTN</name>
<dbReference type="Pfam" id="PF00899">
    <property type="entry name" value="ThiF"/>
    <property type="match status" value="1"/>
</dbReference>
<dbReference type="InterPro" id="IPR000594">
    <property type="entry name" value="ThiF_NAD_FAD-bd"/>
</dbReference>
<dbReference type="STRING" id="46177.SAMN05660976_01638"/>
<evidence type="ECO:0000313" key="3">
    <source>
        <dbReference type="Proteomes" id="UP000198953"/>
    </source>
</evidence>
<organism evidence="2 3">
    <name type="scientific">Nonomuraea pusilla</name>
    <dbReference type="NCBI Taxonomy" id="46177"/>
    <lineage>
        <taxon>Bacteria</taxon>
        <taxon>Bacillati</taxon>
        <taxon>Actinomycetota</taxon>
        <taxon>Actinomycetes</taxon>
        <taxon>Streptosporangiales</taxon>
        <taxon>Streptosporangiaceae</taxon>
        <taxon>Nonomuraea</taxon>
    </lineage>
</organism>
<dbReference type="Proteomes" id="UP000198953">
    <property type="component" value="Unassembled WGS sequence"/>
</dbReference>
<reference evidence="2 3" key="1">
    <citation type="submission" date="2016-10" db="EMBL/GenBank/DDBJ databases">
        <authorList>
            <person name="de Groot N.N."/>
        </authorList>
    </citation>
    <scope>NUCLEOTIDE SEQUENCE [LARGE SCALE GENOMIC DNA]</scope>
    <source>
        <strain evidence="2 3">DSM 43357</strain>
    </source>
</reference>
<keyword evidence="2" id="KW-0808">Transferase</keyword>
<evidence type="ECO:0000313" key="2">
    <source>
        <dbReference type="EMBL" id="SEL00978.1"/>
    </source>
</evidence>
<dbReference type="RefSeq" id="WP_091099346.1">
    <property type="nucleotide sequence ID" value="NZ_FOBF01000003.1"/>
</dbReference>
<keyword evidence="2" id="KW-0548">Nucleotidyltransferase</keyword>
<gene>
    <name evidence="2" type="ORF">SAMN05660976_01638</name>
</gene>
<feature type="domain" description="THIF-type NAD/FAD binding fold" evidence="1">
    <location>
        <begin position="122"/>
        <end position="327"/>
    </location>
</feature>
<evidence type="ECO:0000259" key="1">
    <source>
        <dbReference type="Pfam" id="PF00899"/>
    </source>
</evidence>
<dbReference type="OrthoDB" id="9204719at2"/>
<dbReference type="EMBL" id="FOBF01000003">
    <property type="protein sequence ID" value="SEL00978.1"/>
    <property type="molecule type" value="Genomic_DNA"/>
</dbReference>
<proteinExistence type="predicted"/>
<dbReference type="InterPro" id="IPR045886">
    <property type="entry name" value="ThiF/MoeB/HesA"/>
</dbReference>
<dbReference type="PANTHER" id="PTHR10953">
    <property type="entry name" value="UBIQUITIN-ACTIVATING ENZYME E1"/>
    <property type="match status" value="1"/>
</dbReference>
<dbReference type="SUPFAM" id="SSF69572">
    <property type="entry name" value="Activating enzymes of the ubiquitin-like proteins"/>
    <property type="match status" value="1"/>
</dbReference>